<dbReference type="Proteomes" id="UP000002640">
    <property type="component" value="Unassembled WGS sequence"/>
</dbReference>
<protein>
    <recommendedName>
        <fullName evidence="3">DDE-1 domain-containing protein</fullName>
    </recommendedName>
</protein>
<sequence>MWVKNSGVSTERASVMLLGDSDGNKFMPYIVFKTKPSNDQSIRDHTDRHKCGFGHRIWKDVREIRRTTGLEEPVLLLWDDLSGHWTGLVKSYTVFINGFLLKVPPHTTVALYMRNAVDLKPSTVC</sequence>
<reference evidence="1 2" key="1">
    <citation type="journal article" date="2006" name="Science">
        <title>Phytophthora genome sequences uncover evolutionary origins and mechanisms of pathogenesis.</title>
        <authorList>
            <person name="Tyler B.M."/>
            <person name="Tripathy S."/>
            <person name="Zhang X."/>
            <person name="Dehal P."/>
            <person name="Jiang R.H."/>
            <person name="Aerts A."/>
            <person name="Arredondo F.D."/>
            <person name="Baxter L."/>
            <person name="Bensasson D."/>
            <person name="Beynon J.L."/>
            <person name="Chapman J."/>
            <person name="Damasceno C.M."/>
            <person name="Dorrance A.E."/>
            <person name="Dou D."/>
            <person name="Dickerman A.W."/>
            <person name="Dubchak I.L."/>
            <person name="Garbelotto M."/>
            <person name="Gijzen M."/>
            <person name="Gordon S.G."/>
            <person name="Govers F."/>
            <person name="Grunwald N.J."/>
            <person name="Huang W."/>
            <person name="Ivors K.L."/>
            <person name="Jones R.W."/>
            <person name="Kamoun S."/>
            <person name="Krampis K."/>
            <person name="Lamour K.H."/>
            <person name="Lee M.K."/>
            <person name="McDonald W.H."/>
            <person name="Medina M."/>
            <person name="Meijer H.J."/>
            <person name="Nordberg E.K."/>
            <person name="Maclean D.J."/>
            <person name="Ospina-Giraldo M.D."/>
            <person name="Morris P.F."/>
            <person name="Phuntumart V."/>
            <person name="Putnam N.H."/>
            <person name="Rash S."/>
            <person name="Rose J.K."/>
            <person name="Sakihama Y."/>
            <person name="Salamov A.A."/>
            <person name="Savidor A."/>
            <person name="Scheuring C.F."/>
            <person name="Smith B.M."/>
            <person name="Sobral B.W."/>
            <person name="Terry A."/>
            <person name="Torto-Alalibo T.A."/>
            <person name="Win J."/>
            <person name="Xu Z."/>
            <person name="Zhang H."/>
            <person name="Grigoriev I.V."/>
            <person name="Rokhsar D.S."/>
            <person name="Boore J.L."/>
        </authorList>
    </citation>
    <scope>NUCLEOTIDE SEQUENCE [LARGE SCALE GENOMIC DNA]</scope>
    <source>
        <strain evidence="1 2">P6497</strain>
    </source>
</reference>
<name>G5A1F9_PHYSP</name>
<evidence type="ECO:0000313" key="1">
    <source>
        <dbReference type="EMBL" id="EGZ10758.1"/>
    </source>
</evidence>
<accession>G5A1F9</accession>
<dbReference type="InParanoid" id="G5A1F9"/>
<gene>
    <name evidence="1" type="ORF">PHYSODRAFT_337533</name>
</gene>
<dbReference type="AlphaFoldDB" id="G5A1F9"/>
<organism evidence="1 2">
    <name type="scientific">Phytophthora sojae (strain P6497)</name>
    <name type="common">Soybean stem and root rot agent</name>
    <name type="synonym">Phytophthora megasperma f. sp. glycines</name>
    <dbReference type="NCBI Taxonomy" id="1094619"/>
    <lineage>
        <taxon>Eukaryota</taxon>
        <taxon>Sar</taxon>
        <taxon>Stramenopiles</taxon>
        <taxon>Oomycota</taxon>
        <taxon>Peronosporomycetes</taxon>
        <taxon>Peronosporales</taxon>
        <taxon>Peronosporaceae</taxon>
        <taxon>Phytophthora</taxon>
    </lineage>
</organism>
<keyword evidence="2" id="KW-1185">Reference proteome</keyword>
<dbReference type="GeneID" id="20647392"/>
<dbReference type="KEGG" id="psoj:PHYSODRAFT_337533"/>
<dbReference type="RefSeq" id="XP_009533503.1">
    <property type="nucleotide sequence ID" value="XM_009535208.1"/>
</dbReference>
<evidence type="ECO:0008006" key="3">
    <source>
        <dbReference type="Google" id="ProtNLM"/>
    </source>
</evidence>
<evidence type="ECO:0000313" key="2">
    <source>
        <dbReference type="Proteomes" id="UP000002640"/>
    </source>
</evidence>
<dbReference type="EMBL" id="JH159158">
    <property type="protein sequence ID" value="EGZ10758.1"/>
    <property type="molecule type" value="Genomic_DNA"/>
</dbReference>
<proteinExistence type="predicted"/>